<evidence type="ECO:0000313" key="2">
    <source>
        <dbReference type="EMBL" id="VUX54889.1"/>
    </source>
</evidence>
<dbReference type="AlphaFoldDB" id="A0A7D9H7U1"/>
<accession>A0A7D9H7U1</accession>
<gene>
    <name evidence="2" type="ORF">JTBB02_V1_20018</name>
</gene>
<sequence>MPKRLKSGFSIELPIRVRTIGHDRPTGFKDPNSWDGKSLGIATPTYP</sequence>
<protein>
    <submittedName>
        <fullName evidence="2">Uncharacterized protein</fullName>
    </submittedName>
</protein>
<name>A0A7D9H7U1_9GAMM</name>
<feature type="region of interest" description="Disordered" evidence="1">
    <location>
        <begin position="21"/>
        <end position="47"/>
    </location>
</feature>
<reference evidence="2" key="1">
    <citation type="submission" date="2019-07" db="EMBL/GenBank/DDBJ databases">
        <authorList>
            <person name="Weber M."/>
            <person name="Kostadinov I."/>
            <person name="Kostadinov D I."/>
        </authorList>
    </citation>
    <scope>NUCLEOTIDE SEQUENCE</scope>
    <source>
        <strain evidence="2">Gfbio:sag-sample-b02:053724c1-46a9-4a36-b237-ea2bf867836b</strain>
    </source>
</reference>
<proteinExistence type="predicted"/>
<dbReference type="EMBL" id="LR633966">
    <property type="protein sequence ID" value="VUX54889.1"/>
    <property type="molecule type" value="Genomic_DNA"/>
</dbReference>
<evidence type="ECO:0000256" key="1">
    <source>
        <dbReference type="SAM" id="MobiDB-lite"/>
    </source>
</evidence>
<organism evidence="2">
    <name type="scientific">uncultured Woeseiaceae bacterium</name>
    <dbReference type="NCBI Taxonomy" id="1983305"/>
    <lineage>
        <taxon>Bacteria</taxon>
        <taxon>Pseudomonadati</taxon>
        <taxon>Pseudomonadota</taxon>
        <taxon>Gammaproteobacteria</taxon>
        <taxon>Woeseiales</taxon>
        <taxon>Woeseiaceae</taxon>
        <taxon>environmental samples</taxon>
    </lineage>
</organism>